<organism evidence="2 3">
    <name type="scientific">Trifolium medium</name>
    <dbReference type="NCBI Taxonomy" id="97028"/>
    <lineage>
        <taxon>Eukaryota</taxon>
        <taxon>Viridiplantae</taxon>
        <taxon>Streptophyta</taxon>
        <taxon>Embryophyta</taxon>
        <taxon>Tracheophyta</taxon>
        <taxon>Spermatophyta</taxon>
        <taxon>Magnoliopsida</taxon>
        <taxon>eudicotyledons</taxon>
        <taxon>Gunneridae</taxon>
        <taxon>Pentapetalae</taxon>
        <taxon>rosids</taxon>
        <taxon>fabids</taxon>
        <taxon>Fabales</taxon>
        <taxon>Fabaceae</taxon>
        <taxon>Papilionoideae</taxon>
        <taxon>50 kb inversion clade</taxon>
        <taxon>NPAAA clade</taxon>
        <taxon>Hologalegina</taxon>
        <taxon>IRL clade</taxon>
        <taxon>Trifolieae</taxon>
        <taxon>Trifolium</taxon>
    </lineage>
</organism>
<dbReference type="Proteomes" id="UP000265520">
    <property type="component" value="Unassembled WGS sequence"/>
</dbReference>
<dbReference type="AlphaFoldDB" id="A0A392UG67"/>
<comment type="caution">
    <text evidence="2">The sequence shown here is derived from an EMBL/GenBank/DDBJ whole genome shotgun (WGS) entry which is preliminary data.</text>
</comment>
<accession>A0A392UG67</accession>
<reference evidence="2 3" key="1">
    <citation type="journal article" date="2018" name="Front. Plant Sci.">
        <title>Red Clover (Trifolium pratense) and Zigzag Clover (T. medium) - A Picture of Genomic Similarities and Differences.</title>
        <authorList>
            <person name="Dluhosova J."/>
            <person name="Istvanek J."/>
            <person name="Nedelnik J."/>
            <person name="Repkova J."/>
        </authorList>
    </citation>
    <scope>NUCLEOTIDE SEQUENCE [LARGE SCALE GENOMIC DNA]</scope>
    <source>
        <strain evidence="3">cv. 10/8</strain>
        <tissue evidence="2">Leaf</tissue>
    </source>
</reference>
<feature type="non-terminal residue" evidence="2">
    <location>
        <position position="1"/>
    </location>
</feature>
<keyword evidence="3" id="KW-1185">Reference proteome</keyword>
<feature type="region of interest" description="Disordered" evidence="1">
    <location>
        <begin position="1"/>
        <end position="25"/>
    </location>
</feature>
<evidence type="ECO:0000256" key="1">
    <source>
        <dbReference type="SAM" id="MobiDB-lite"/>
    </source>
</evidence>
<dbReference type="EMBL" id="LXQA010819867">
    <property type="protein sequence ID" value="MCI72531.1"/>
    <property type="molecule type" value="Genomic_DNA"/>
</dbReference>
<name>A0A392UG67_9FABA</name>
<evidence type="ECO:0000313" key="2">
    <source>
        <dbReference type="EMBL" id="MCI72531.1"/>
    </source>
</evidence>
<proteinExistence type="predicted"/>
<protein>
    <submittedName>
        <fullName evidence="2">Uncharacterized protein</fullName>
    </submittedName>
</protein>
<sequence length="25" mass="2584">KCLRNARTAGVSAQRAPEAAQRAGT</sequence>
<evidence type="ECO:0000313" key="3">
    <source>
        <dbReference type="Proteomes" id="UP000265520"/>
    </source>
</evidence>